<organism evidence="1 2">
    <name type="scientific">Candidatus Magasanikbacteria bacterium RIFOXYC12_FULL_33_11</name>
    <dbReference type="NCBI Taxonomy" id="1798701"/>
    <lineage>
        <taxon>Bacteria</taxon>
        <taxon>Candidatus Magasanikiibacteriota</taxon>
    </lineage>
</organism>
<dbReference type="AlphaFoldDB" id="A0A1F6NPM1"/>
<dbReference type="EMBL" id="MFQW01000035">
    <property type="protein sequence ID" value="OGH85891.1"/>
    <property type="molecule type" value="Genomic_DNA"/>
</dbReference>
<sequence length="108" mass="11897">MLLSFVAMFIIVQGCAPLQGKHCYIPSKRSIACVIYASNGSYIRTAKVDKANLAKECDDFMAFVQCITEDGKYVWPDMTTPGVCPILSDEAKCPTLKEVEKKAEAEPN</sequence>
<dbReference type="Proteomes" id="UP000178349">
    <property type="component" value="Unassembled WGS sequence"/>
</dbReference>
<proteinExistence type="predicted"/>
<protein>
    <submittedName>
        <fullName evidence="1">Uncharacterized protein</fullName>
    </submittedName>
</protein>
<evidence type="ECO:0000313" key="1">
    <source>
        <dbReference type="EMBL" id="OGH85891.1"/>
    </source>
</evidence>
<evidence type="ECO:0000313" key="2">
    <source>
        <dbReference type="Proteomes" id="UP000178349"/>
    </source>
</evidence>
<name>A0A1F6NPM1_9BACT</name>
<accession>A0A1F6NPM1</accession>
<comment type="caution">
    <text evidence="1">The sequence shown here is derived from an EMBL/GenBank/DDBJ whole genome shotgun (WGS) entry which is preliminary data.</text>
</comment>
<reference evidence="1 2" key="1">
    <citation type="journal article" date="2016" name="Nat. Commun.">
        <title>Thousands of microbial genomes shed light on interconnected biogeochemical processes in an aquifer system.</title>
        <authorList>
            <person name="Anantharaman K."/>
            <person name="Brown C.T."/>
            <person name="Hug L.A."/>
            <person name="Sharon I."/>
            <person name="Castelle C.J."/>
            <person name="Probst A.J."/>
            <person name="Thomas B.C."/>
            <person name="Singh A."/>
            <person name="Wilkins M.J."/>
            <person name="Karaoz U."/>
            <person name="Brodie E.L."/>
            <person name="Williams K.H."/>
            <person name="Hubbard S.S."/>
            <person name="Banfield J.F."/>
        </authorList>
    </citation>
    <scope>NUCLEOTIDE SEQUENCE [LARGE SCALE GENOMIC DNA]</scope>
</reference>
<gene>
    <name evidence="1" type="ORF">A2493_02485</name>
</gene>